<gene>
    <name evidence="9" type="ORF">HN018_04800</name>
</gene>
<evidence type="ECO:0000256" key="7">
    <source>
        <dbReference type="SAM" id="SignalP"/>
    </source>
</evidence>
<name>A0A6M8HM87_9PROT</name>
<dbReference type="Pfam" id="PF00034">
    <property type="entry name" value="Cytochrom_C"/>
    <property type="match status" value="2"/>
</dbReference>
<dbReference type="PROSITE" id="PS51007">
    <property type="entry name" value="CYTC"/>
    <property type="match status" value="2"/>
</dbReference>
<organism evidence="9 10">
    <name type="scientific">Lichenicola cladoniae</name>
    <dbReference type="NCBI Taxonomy" id="1484109"/>
    <lineage>
        <taxon>Bacteria</taxon>
        <taxon>Pseudomonadati</taxon>
        <taxon>Pseudomonadota</taxon>
        <taxon>Alphaproteobacteria</taxon>
        <taxon>Acetobacterales</taxon>
        <taxon>Acetobacteraceae</taxon>
        <taxon>Lichenicola</taxon>
    </lineage>
</organism>
<feature type="domain" description="Cytochrome c" evidence="8">
    <location>
        <begin position="64"/>
        <end position="165"/>
    </location>
</feature>
<keyword evidence="10" id="KW-1185">Reference proteome</keyword>
<dbReference type="GO" id="GO:0046872">
    <property type="term" value="F:metal ion binding"/>
    <property type="evidence" value="ECO:0007669"/>
    <property type="project" value="UniProtKB-KW"/>
</dbReference>
<keyword evidence="3 6" id="KW-0479">Metal-binding</keyword>
<evidence type="ECO:0000256" key="6">
    <source>
        <dbReference type="PROSITE-ProRule" id="PRU00433"/>
    </source>
</evidence>
<reference evidence="9 10" key="1">
    <citation type="journal article" date="2014" name="World J. Microbiol. Biotechnol.">
        <title>Biodiversity and physiological characteristics of Antarctic and Arctic lichens-associated bacteria.</title>
        <authorList>
            <person name="Lee Y.M."/>
            <person name="Kim E.H."/>
            <person name="Lee H.K."/>
            <person name="Hong S.G."/>
        </authorList>
    </citation>
    <scope>NUCLEOTIDE SEQUENCE [LARGE SCALE GENOMIC DNA]</scope>
    <source>
        <strain evidence="9 10">PAMC 26569</strain>
    </source>
</reference>
<keyword evidence="1" id="KW-0813">Transport</keyword>
<sequence>MDSKELNKIAASLLCAVLAFGAADLAGAAMVHAMPPSEPAFRIAGNETSATPQHPSIDSLLKQASAAKGEASAGAQCAACHSFDAGGQTLVGPNLHGIAGARIAAVADYDYSDVLKSKGGNWTPERLDAWLTRPQAFAPGTKMGFAGIRDESERADVIAYLITLSAPAAAALKPVAAVQAVVAGPADAATIKTGETEAAASCSACHSFDKGGSAMVGPNLYGVYGRAIGQGSDYTYSAALTSRHDKWTGETLDPWLKHPRAFAPGTKMAFAGIPDDATRAAVIAYLRSLSDAP</sequence>
<feature type="chain" id="PRO_5026793107" evidence="7">
    <location>
        <begin position="29"/>
        <end position="293"/>
    </location>
</feature>
<feature type="domain" description="Cytochrome c" evidence="8">
    <location>
        <begin position="189"/>
        <end position="290"/>
    </location>
</feature>
<keyword evidence="4" id="KW-0249">Electron transport</keyword>
<evidence type="ECO:0000313" key="10">
    <source>
        <dbReference type="Proteomes" id="UP000500767"/>
    </source>
</evidence>
<evidence type="ECO:0000256" key="2">
    <source>
        <dbReference type="ARBA" id="ARBA00022617"/>
    </source>
</evidence>
<evidence type="ECO:0000256" key="5">
    <source>
        <dbReference type="ARBA" id="ARBA00023004"/>
    </source>
</evidence>
<dbReference type="InterPro" id="IPR009056">
    <property type="entry name" value="Cyt_c-like_dom"/>
</dbReference>
<evidence type="ECO:0000256" key="3">
    <source>
        <dbReference type="ARBA" id="ARBA00022723"/>
    </source>
</evidence>
<dbReference type="InterPro" id="IPR036909">
    <property type="entry name" value="Cyt_c-like_dom_sf"/>
</dbReference>
<proteinExistence type="predicted"/>
<evidence type="ECO:0000259" key="8">
    <source>
        <dbReference type="PROSITE" id="PS51007"/>
    </source>
</evidence>
<dbReference type="AlphaFoldDB" id="A0A6M8HM87"/>
<keyword evidence="2 6" id="KW-0349">Heme</keyword>
<dbReference type="GO" id="GO:0020037">
    <property type="term" value="F:heme binding"/>
    <property type="evidence" value="ECO:0007669"/>
    <property type="project" value="InterPro"/>
</dbReference>
<dbReference type="RefSeq" id="WP_171834441.1">
    <property type="nucleotide sequence ID" value="NZ_CP053708.1"/>
</dbReference>
<dbReference type="EMBL" id="CP053708">
    <property type="protein sequence ID" value="QKE89447.1"/>
    <property type="molecule type" value="Genomic_DNA"/>
</dbReference>
<accession>A0A6M8HM87</accession>
<keyword evidence="7" id="KW-0732">Signal</keyword>
<evidence type="ECO:0000256" key="1">
    <source>
        <dbReference type="ARBA" id="ARBA00022448"/>
    </source>
</evidence>
<dbReference type="PRINTS" id="PR00604">
    <property type="entry name" value="CYTCHRMECIAB"/>
</dbReference>
<dbReference type="Proteomes" id="UP000500767">
    <property type="component" value="Chromosome"/>
</dbReference>
<feature type="signal peptide" evidence="7">
    <location>
        <begin position="1"/>
        <end position="28"/>
    </location>
</feature>
<protein>
    <submittedName>
        <fullName evidence="9">C-type cytochrome</fullName>
    </submittedName>
</protein>
<evidence type="ECO:0000256" key="4">
    <source>
        <dbReference type="ARBA" id="ARBA00022982"/>
    </source>
</evidence>
<dbReference type="Gene3D" id="1.10.760.10">
    <property type="entry name" value="Cytochrome c-like domain"/>
    <property type="match status" value="2"/>
</dbReference>
<dbReference type="InterPro" id="IPR002327">
    <property type="entry name" value="Cyt_c_1A/1B"/>
</dbReference>
<dbReference type="PANTHER" id="PTHR11961">
    <property type="entry name" value="CYTOCHROME C"/>
    <property type="match status" value="1"/>
</dbReference>
<keyword evidence="5 6" id="KW-0408">Iron</keyword>
<dbReference type="SUPFAM" id="SSF46626">
    <property type="entry name" value="Cytochrome c"/>
    <property type="match status" value="2"/>
</dbReference>
<dbReference type="GO" id="GO:0009055">
    <property type="term" value="F:electron transfer activity"/>
    <property type="evidence" value="ECO:0007669"/>
    <property type="project" value="InterPro"/>
</dbReference>
<evidence type="ECO:0000313" key="9">
    <source>
        <dbReference type="EMBL" id="QKE89447.1"/>
    </source>
</evidence>
<dbReference type="KEGG" id="lck:HN018_04800"/>